<evidence type="ECO:0000313" key="9">
    <source>
        <dbReference type="EMBL" id="KJQ64299.1"/>
    </source>
</evidence>
<keyword evidence="6" id="KW-0812">Transmembrane</keyword>
<dbReference type="Pfam" id="PF07501">
    <property type="entry name" value="G5"/>
    <property type="match status" value="8"/>
</dbReference>
<keyword evidence="3" id="KW-0732">Signal</keyword>
<name>A0AB34S9G0_STRGN</name>
<evidence type="ECO:0000259" key="8">
    <source>
        <dbReference type="PROSITE" id="PS51109"/>
    </source>
</evidence>
<feature type="region of interest" description="Disordered" evidence="5">
    <location>
        <begin position="309"/>
        <end position="330"/>
    </location>
</feature>
<keyword evidence="9" id="KW-0378">Hydrolase</keyword>
<proteinExistence type="predicted"/>
<feature type="domain" description="G5" evidence="8">
    <location>
        <begin position="614"/>
        <end position="694"/>
    </location>
</feature>
<dbReference type="GO" id="GO:0008237">
    <property type="term" value="F:metallopeptidase activity"/>
    <property type="evidence" value="ECO:0007669"/>
    <property type="project" value="UniProtKB-KW"/>
</dbReference>
<sequence>MDRKKLIKLGISVLAVNALGAVAVYKYPELTHVPTVYAEEQPGEDEEIPDASEAQAAANFKNQMDEFEKAINEFNPDDSDTKESLQYALEDAEGYHTTAVNAIKSEEGKKGFAKYEARYQALKAKAQALLNGESPKPQPEITTQDVTVKEPILYGSSTVQNPALPKGTRNTKVQGVNGEKEVTYTITLTDGKETGRVKKSETVIKPAVDEVIEEGTGAVTTTEEVVEKEVIKHGSRTEQNPALPKGTRNTKVQGVDGEKEVTYTVTKADGVQVSKVKKSEKVTKPAVDEVIEEGTGAVTTTEEVVEKEVIKHGSRTEQNPALPKGTRNTKVQGVDGEKEVTYTVTKADGVQVSKVKKSEKVTKPAVDEVIEEGTGAVTTTEEVVEKEVIKHGSSTVQNPALPKGTRNIKVQGVDGEKEVTYTVTKEDGKVVSKVKKSETVTKPAVDEVIEEGTGPVITTKEETKTEEVDFQVKEVPNPALPEGVRNVTTPGKKGVRTIVETVTYTDGVETGRVVKSNEITTPAVDEVVEVGTKKGVVTTTEEVVEKEVIKHGSSTVQNPALPKGTRNVKVQGVDGEKEVTYTVTKADGIQVSKVKKSETVTKPAVDEVIEEGTGPVITTKEETKTEEVDFQVKEVPNPALPEGVRNVTTPGKKGVRTIVYTVTYADGVETGRVEKSNTITTPAVDEVVEVGTKKATAPVVTTENVTETQVIYHGTITLSNPDLPKGTKRIKIAGVDGEKTVVYTITKTNGVETSRVVRDEKITKTPITQVVEIGTKESGSSQSNASQDQKDPSDKAQDSKGQGQKDSTGKVQDPKDQAKPGSDAAKSSQSGQTDRPQQPQYSRVNRNAEEKKNLPNTGEHANGLAALLGLVLASVTAFFNFRHKKH</sequence>
<keyword evidence="4" id="KW-0572">Peptidoglycan-anchor</keyword>
<keyword evidence="6" id="KW-0472">Membrane</keyword>
<feature type="region of interest" description="Disordered" evidence="5">
    <location>
        <begin position="768"/>
        <end position="859"/>
    </location>
</feature>
<feature type="domain" description="G5" evidence="8">
    <location>
        <begin position="697"/>
        <end position="777"/>
    </location>
</feature>
<dbReference type="AlphaFoldDB" id="A0AB34S9G0"/>
<feature type="domain" description="G5" evidence="8">
    <location>
        <begin position="295"/>
        <end position="376"/>
    </location>
</feature>
<accession>A0AB34S9G0</accession>
<dbReference type="SMART" id="SM01208">
    <property type="entry name" value="G5"/>
    <property type="match status" value="8"/>
</dbReference>
<dbReference type="PROSITE" id="PS50847">
    <property type="entry name" value="GRAM_POS_ANCHORING"/>
    <property type="match status" value="1"/>
</dbReference>
<dbReference type="NCBIfam" id="TIGR01167">
    <property type="entry name" value="LPXTG_anchor"/>
    <property type="match status" value="1"/>
</dbReference>
<feature type="domain" description="Gram-positive cocci surface proteins LPxTG" evidence="7">
    <location>
        <begin position="854"/>
        <end position="886"/>
    </location>
</feature>
<dbReference type="Proteomes" id="UP000033375">
    <property type="component" value="Unassembled WGS sequence"/>
</dbReference>
<dbReference type="EC" id="3.4.24.-" evidence="9"/>
<feature type="compositionally biased region" description="Polar residues" evidence="5">
    <location>
        <begin position="799"/>
        <end position="810"/>
    </location>
</feature>
<keyword evidence="9" id="KW-0482">Metalloprotease</keyword>
<dbReference type="InterPro" id="IPR011098">
    <property type="entry name" value="G5_dom"/>
</dbReference>
<protein>
    <submittedName>
        <fullName evidence="9">IgA-specific zinc metalloproteinase</fullName>
        <ecNumber evidence="9">3.4.24.-</ecNumber>
    </submittedName>
</protein>
<feature type="compositionally biased region" description="Polar residues" evidence="5">
    <location>
        <begin position="777"/>
        <end position="787"/>
    </location>
</feature>
<evidence type="ECO:0000256" key="6">
    <source>
        <dbReference type="SAM" id="Phobius"/>
    </source>
</evidence>
<dbReference type="InterPro" id="IPR019931">
    <property type="entry name" value="LPXTG_anchor"/>
</dbReference>
<keyword evidence="2" id="KW-0964">Secreted</keyword>
<dbReference type="Gene3D" id="2.20.230.10">
    <property type="entry name" value="Resuscitation-promoting factor rpfb"/>
    <property type="match status" value="8"/>
</dbReference>
<feature type="domain" description="G5" evidence="8">
    <location>
        <begin position="374"/>
        <end position="455"/>
    </location>
</feature>
<feature type="compositionally biased region" description="Basic and acidic residues" evidence="5">
    <location>
        <begin position="788"/>
        <end position="798"/>
    </location>
</feature>
<feature type="region of interest" description="Disordered" evidence="5">
    <location>
        <begin position="230"/>
        <end position="255"/>
    </location>
</feature>
<feature type="domain" description="G5" evidence="8">
    <location>
        <begin position="138"/>
        <end position="218"/>
    </location>
</feature>
<feature type="compositionally biased region" description="Polar residues" evidence="5">
    <location>
        <begin position="825"/>
        <end position="845"/>
    </location>
</feature>
<evidence type="ECO:0000256" key="1">
    <source>
        <dbReference type="ARBA" id="ARBA00022512"/>
    </source>
</evidence>
<evidence type="ECO:0000256" key="5">
    <source>
        <dbReference type="SAM" id="MobiDB-lite"/>
    </source>
</evidence>
<keyword evidence="6" id="KW-1133">Transmembrane helix</keyword>
<organism evidence="9 10">
    <name type="scientific">Streptococcus gordonii</name>
    <dbReference type="NCBI Taxonomy" id="1302"/>
    <lineage>
        <taxon>Bacteria</taxon>
        <taxon>Bacillati</taxon>
        <taxon>Bacillota</taxon>
        <taxon>Bacilli</taxon>
        <taxon>Lactobacillales</taxon>
        <taxon>Streptococcaceae</taxon>
        <taxon>Streptococcus</taxon>
    </lineage>
</organism>
<gene>
    <name evidence="9" type="primary">zmpC_1</name>
    <name evidence="9" type="ORF">TZ88_01240</name>
</gene>
<reference evidence="9 10" key="1">
    <citation type="submission" date="2015-02" db="EMBL/GenBank/DDBJ databases">
        <title>Evolution of amylase-binding proteins of oral streptococcal species.</title>
        <authorList>
            <person name="Haase E.M."/>
        </authorList>
    </citation>
    <scope>NUCLEOTIDE SEQUENCE [LARGE SCALE GENOMIC DNA]</scope>
    <source>
        <strain evidence="10">UB10712</strain>
    </source>
</reference>
<dbReference type="EMBL" id="JYGN01000004">
    <property type="protein sequence ID" value="KJQ64299.1"/>
    <property type="molecule type" value="Genomic_DNA"/>
</dbReference>
<comment type="caution">
    <text evidence="9">The sequence shown here is derived from an EMBL/GenBank/DDBJ whole genome shotgun (WGS) entry which is preliminary data.</text>
</comment>
<evidence type="ECO:0000313" key="10">
    <source>
        <dbReference type="Proteomes" id="UP000033375"/>
    </source>
</evidence>
<keyword evidence="1" id="KW-0134">Cell wall</keyword>
<feature type="domain" description="G5" evidence="8">
    <location>
        <begin position="454"/>
        <end position="534"/>
    </location>
</feature>
<feature type="domain" description="G5" evidence="8">
    <location>
        <begin position="534"/>
        <end position="615"/>
    </location>
</feature>
<feature type="transmembrane region" description="Helical" evidence="6">
    <location>
        <begin position="861"/>
        <end position="881"/>
    </location>
</feature>
<evidence type="ECO:0000259" key="7">
    <source>
        <dbReference type="PROSITE" id="PS50847"/>
    </source>
</evidence>
<evidence type="ECO:0000256" key="3">
    <source>
        <dbReference type="ARBA" id="ARBA00022729"/>
    </source>
</evidence>
<dbReference type="RefSeq" id="WP_048809607.1">
    <property type="nucleotide sequence ID" value="NZ_JYGN01000004.1"/>
</dbReference>
<dbReference type="PROSITE" id="PS51109">
    <property type="entry name" value="G5"/>
    <property type="match status" value="8"/>
</dbReference>
<evidence type="ECO:0000256" key="2">
    <source>
        <dbReference type="ARBA" id="ARBA00022525"/>
    </source>
</evidence>
<feature type="domain" description="G5" evidence="8">
    <location>
        <begin position="216"/>
        <end position="297"/>
    </location>
</feature>
<evidence type="ECO:0000256" key="4">
    <source>
        <dbReference type="ARBA" id="ARBA00023088"/>
    </source>
</evidence>
<keyword evidence="9" id="KW-0645">Protease</keyword>
<dbReference type="Pfam" id="PF00746">
    <property type="entry name" value="Gram_pos_anchor"/>
    <property type="match status" value="1"/>
</dbReference>